<dbReference type="InParanoid" id="A0A1Q3BWT0"/>
<feature type="region of interest" description="Disordered" evidence="1">
    <location>
        <begin position="476"/>
        <end position="497"/>
    </location>
</feature>
<dbReference type="GO" id="GO:0071339">
    <property type="term" value="C:MLL1 complex"/>
    <property type="evidence" value="ECO:0007669"/>
    <property type="project" value="InterPro"/>
</dbReference>
<name>A0A1Q3BWT0_CEPFO</name>
<dbReference type="STRING" id="3775.A0A1Q3BWT0"/>
<dbReference type="AlphaFoldDB" id="A0A1Q3BWT0"/>
<dbReference type="SMART" id="SM00240">
    <property type="entry name" value="FHA"/>
    <property type="match status" value="1"/>
</dbReference>
<evidence type="ECO:0000259" key="2">
    <source>
        <dbReference type="PROSITE" id="PS50006"/>
    </source>
</evidence>
<dbReference type="GO" id="GO:0002151">
    <property type="term" value="F:G-quadruplex RNA binding"/>
    <property type="evidence" value="ECO:0007669"/>
    <property type="project" value="InterPro"/>
</dbReference>
<dbReference type="FunCoup" id="A0A1Q3BWT0">
    <property type="interactions" value="2785"/>
</dbReference>
<dbReference type="FunFam" id="2.60.200.20:FF:000052">
    <property type="entry name" value="Microspherule protein 1"/>
    <property type="match status" value="1"/>
</dbReference>
<dbReference type="Gene3D" id="2.60.200.20">
    <property type="match status" value="1"/>
</dbReference>
<dbReference type="PANTHER" id="PTHR13233">
    <property type="entry name" value="MICROSPHERULE PROTEIN 1"/>
    <property type="match status" value="1"/>
</dbReference>
<accession>A0A1Q3BWT0</accession>
<dbReference type="EMBL" id="BDDD01001006">
    <property type="protein sequence ID" value="GAV72445.1"/>
    <property type="molecule type" value="Genomic_DNA"/>
</dbReference>
<reference evidence="4" key="1">
    <citation type="submission" date="2016-04" db="EMBL/GenBank/DDBJ databases">
        <title>Cephalotus genome sequencing.</title>
        <authorList>
            <person name="Fukushima K."/>
            <person name="Hasebe M."/>
            <person name="Fang X."/>
        </authorList>
    </citation>
    <scope>NUCLEOTIDE SEQUENCE [LARGE SCALE GENOMIC DNA]</scope>
    <source>
        <strain evidence="4">cv. St1</strain>
    </source>
</reference>
<comment type="caution">
    <text evidence="3">The sequence shown here is derived from an EMBL/GenBank/DDBJ whole genome shotgun (WGS) entry which is preliminary data.</text>
</comment>
<feature type="domain" description="FHA" evidence="2">
    <location>
        <begin position="733"/>
        <end position="789"/>
    </location>
</feature>
<organism evidence="3 4">
    <name type="scientific">Cephalotus follicularis</name>
    <name type="common">Albany pitcher plant</name>
    <dbReference type="NCBI Taxonomy" id="3775"/>
    <lineage>
        <taxon>Eukaryota</taxon>
        <taxon>Viridiplantae</taxon>
        <taxon>Streptophyta</taxon>
        <taxon>Embryophyta</taxon>
        <taxon>Tracheophyta</taxon>
        <taxon>Spermatophyta</taxon>
        <taxon>Magnoliopsida</taxon>
        <taxon>eudicotyledons</taxon>
        <taxon>Gunneridae</taxon>
        <taxon>Pentapetalae</taxon>
        <taxon>rosids</taxon>
        <taxon>fabids</taxon>
        <taxon>Oxalidales</taxon>
        <taxon>Cephalotaceae</taxon>
        <taxon>Cephalotus</taxon>
    </lineage>
</organism>
<sequence length="836" mass="92570">MGALASVSPWTTEDDVLLRKAVEAGASLESLAKGAVQFSRKFTVRELQDRWHSLLYDPVVSAEASLCMVEFERSVSTLPSKFLKPGNTKENNGVSRKRKAEGVRGCYYALRRRIHNEPFNIMDLNLLVATNSSNSFGNVDEPFPGNYMLGDPISGHFKLEDSNFEVMHCARPPEEGFRMQQNNSLNIKEIPHVLEENGSGELPSTFGQTIGDPGNVCFEFEREEVFDLAIPECDAPFDNLDYSCSPPEMTMWRTAEGTSSTAVPVGLVDRERGAEDTSALPYVDGANNTSTSGYDVHTESKFKLQTPCEEMRSPHVNTENYLEDLSNSLLEFTNDEELLFIDDDGKDLIDETYYDGLSSLLLSSPNDVNQDHAPNIVEPETSLALEYRTNPTGPCPGEFDNNGKPHCKDGHEACNSEIQMVLSEPASNLEFPELSGGVICCTLNTEDPEIPWNDDVFIPSQLRPSSISSVPRRIVKEADDSNSKSAKNFAGHKKMSERGLVPMQSDSKNPGQPLPSCQMIGSKMGQILPIGNCGDKLEVPNIEPQHVPSKIEGLASGVDPTDAGTNTDLPAKLREETKGPMKQLSHNSTDYFNEKPDTYRENASGENQQIDLLSTDKNHLPLYAEIGSTDVTDSELIANPPTQELEELAVESDDDIPYFSDIEAMILDMDLDPDDQDIFMQEVSRYRCEDSLRVIMRLEQGAHSYMQRAIASHGAFAILYGRHSKHYIKKSEVVLGRATEGTTVDIDLGKEERANKISRRQAIIKMDKDGLFHLKNLGKRSISVNNNEAATGQSLSLSSCCLIEITGMPFVFETNQACVKRYLDSISPNQTGERLL</sequence>
<dbReference type="InterPro" id="IPR008984">
    <property type="entry name" value="SMAD_FHA_dom_sf"/>
</dbReference>
<evidence type="ECO:0000313" key="4">
    <source>
        <dbReference type="Proteomes" id="UP000187406"/>
    </source>
</evidence>
<evidence type="ECO:0000313" key="3">
    <source>
        <dbReference type="EMBL" id="GAV72445.1"/>
    </source>
</evidence>
<dbReference type="OrthoDB" id="10262769at2759"/>
<dbReference type="PANTHER" id="PTHR13233:SF0">
    <property type="entry name" value="MICROSPHERULE PROTEIN 1"/>
    <property type="match status" value="1"/>
</dbReference>
<dbReference type="Pfam" id="PF13325">
    <property type="entry name" value="MCRS_N"/>
    <property type="match status" value="1"/>
</dbReference>
<proteinExistence type="predicted"/>
<dbReference type="InterPro" id="IPR037912">
    <property type="entry name" value="MCRS1"/>
</dbReference>
<gene>
    <name evidence="3" type="ORF">CFOL_v3_15933</name>
</gene>
<dbReference type="Pfam" id="PF00498">
    <property type="entry name" value="FHA"/>
    <property type="match status" value="1"/>
</dbReference>
<dbReference type="SUPFAM" id="SSF49879">
    <property type="entry name" value="SMAD/FHA domain"/>
    <property type="match status" value="1"/>
</dbReference>
<dbReference type="InterPro" id="IPR000253">
    <property type="entry name" value="FHA_dom"/>
</dbReference>
<dbReference type="PROSITE" id="PS50006">
    <property type="entry name" value="FHA_DOMAIN"/>
    <property type="match status" value="1"/>
</dbReference>
<evidence type="ECO:0000256" key="1">
    <source>
        <dbReference type="SAM" id="MobiDB-lite"/>
    </source>
</evidence>
<dbReference type="GO" id="GO:0045944">
    <property type="term" value="P:positive regulation of transcription by RNA polymerase II"/>
    <property type="evidence" value="ECO:0007669"/>
    <property type="project" value="TreeGrafter"/>
</dbReference>
<dbReference type="CDD" id="cd22687">
    <property type="entry name" value="FHA_MCRS1"/>
    <property type="match status" value="1"/>
</dbReference>
<dbReference type="Proteomes" id="UP000187406">
    <property type="component" value="Unassembled WGS sequence"/>
</dbReference>
<protein>
    <submittedName>
        <fullName evidence="3">FHA domain-containing protein/MCRS_N domain-containing protein</fullName>
    </submittedName>
</protein>
<keyword evidence="4" id="KW-1185">Reference proteome</keyword>
<dbReference type="InterPro" id="IPR025999">
    <property type="entry name" value="MCRS_N"/>
</dbReference>
<dbReference type="GO" id="GO:0031011">
    <property type="term" value="C:Ino80 complex"/>
    <property type="evidence" value="ECO:0007669"/>
    <property type="project" value="InterPro"/>
</dbReference>
<dbReference type="GO" id="GO:0044545">
    <property type="term" value="C:NSL complex"/>
    <property type="evidence" value="ECO:0007669"/>
    <property type="project" value="TreeGrafter"/>
</dbReference>